<name>A0A0C6FYM8_9HYPH</name>
<dbReference type="PATRIC" id="fig|270351.10.peg.5491"/>
<evidence type="ECO:0000313" key="2">
    <source>
        <dbReference type="EMBL" id="BAQ48525.1"/>
    </source>
</evidence>
<reference evidence="3" key="2">
    <citation type="submission" date="2015-01" db="EMBL/GenBank/DDBJ databases">
        <title>Complete genome sequence of Methylobacterium aquaticum strain 22A.</title>
        <authorList>
            <person name="Tani A."/>
            <person name="Ogura Y."/>
            <person name="Hayashi T."/>
        </authorList>
    </citation>
    <scope>NUCLEOTIDE SEQUENCE [LARGE SCALE GENOMIC DNA]</scope>
    <source>
        <strain evidence="3">MA-22A</strain>
        <plasmid evidence="3">Plasmid pMaq22A_1p DNA</plasmid>
    </source>
</reference>
<evidence type="ECO:0000313" key="3">
    <source>
        <dbReference type="Proteomes" id="UP000061432"/>
    </source>
</evidence>
<organism evidence="2 3">
    <name type="scientific">Methylobacterium aquaticum</name>
    <dbReference type="NCBI Taxonomy" id="270351"/>
    <lineage>
        <taxon>Bacteria</taxon>
        <taxon>Pseudomonadati</taxon>
        <taxon>Pseudomonadota</taxon>
        <taxon>Alphaproteobacteria</taxon>
        <taxon>Hyphomicrobiales</taxon>
        <taxon>Methylobacteriaceae</taxon>
        <taxon>Methylobacterium</taxon>
    </lineage>
</organism>
<evidence type="ECO:0000256" key="1">
    <source>
        <dbReference type="SAM" id="MobiDB-lite"/>
    </source>
</evidence>
<reference evidence="2 3" key="1">
    <citation type="journal article" date="2015" name="Genome Announc.">
        <title>Complete Genome Sequence of Methylobacterium aquaticum Strain 22A, Isolated from Racomitrium japonicum Moss.</title>
        <authorList>
            <person name="Tani A."/>
            <person name="Ogura Y."/>
            <person name="Hayashi T."/>
            <person name="Kimbara K."/>
        </authorList>
    </citation>
    <scope>NUCLEOTIDE SEQUENCE [LARGE SCALE GENOMIC DNA]</scope>
    <source>
        <strain evidence="2 3">MA-22A</strain>
        <plasmid evidence="3">Plasmid pMaq22A_1p DNA</plasmid>
    </source>
</reference>
<dbReference type="KEGG" id="maqu:Maq22A_1p30885"/>
<feature type="region of interest" description="Disordered" evidence="1">
    <location>
        <begin position="1"/>
        <end position="106"/>
    </location>
</feature>
<geneLocation type="plasmid" evidence="3">
    <name>pMaq22A_1p DNA</name>
</geneLocation>
<feature type="compositionally biased region" description="Pro residues" evidence="1">
    <location>
        <begin position="93"/>
        <end position="106"/>
    </location>
</feature>
<dbReference type="EMBL" id="AP014705">
    <property type="protein sequence ID" value="BAQ48525.1"/>
    <property type="molecule type" value="Genomic_DNA"/>
</dbReference>
<accession>A0A0C6FYM8</accession>
<dbReference type="Proteomes" id="UP000061432">
    <property type="component" value="Plasmid pMaq22A_1p"/>
</dbReference>
<gene>
    <name evidence="2" type="ORF">Maq22A_1p30885</name>
</gene>
<sequence>MLAAHGRLTPAPSGPNGIGAWNRGRPPRFGFDAREERPMSNPGPIPDQPYDPVPPTPGPDTPNPGGPEVPSEAPGERPVEIPVNDPGNSPAITPDPSPTGPANPTM</sequence>
<proteinExistence type="predicted"/>
<feature type="compositionally biased region" description="Pro residues" evidence="1">
    <location>
        <begin position="41"/>
        <end position="67"/>
    </location>
</feature>
<protein>
    <submittedName>
        <fullName evidence="2">Uncharacterized protein</fullName>
    </submittedName>
</protein>
<keyword evidence="2" id="KW-0614">Plasmid</keyword>
<dbReference type="AlphaFoldDB" id="A0A0C6FYM8"/>